<protein>
    <submittedName>
        <fullName evidence="5">DNA mismatch repair protein MutT</fullName>
    </submittedName>
</protein>
<keyword evidence="2 3" id="KW-0378">Hydrolase</keyword>
<evidence type="ECO:0000313" key="5">
    <source>
        <dbReference type="EMBL" id="KPM61458.1"/>
    </source>
</evidence>
<dbReference type="PANTHER" id="PTHR43736">
    <property type="entry name" value="ADP-RIBOSE PYROPHOSPHATASE"/>
    <property type="match status" value="1"/>
</dbReference>
<evidence type="ECO:0000256" key="1">
    <source>
        <dbReference type="ARBA" id="ARBA00001946"/>
    </source>
</evidence>
<accession>A0A0P7C642</accession>
<sequence length="132" mass="15068">MKPVKHRATIICRHGKQTHKWLWVRKPNAAWTLPGGRIEPGETPVQAAERELLEETGLQAESLTLLMRHEAAERMHYVFEAEFADAPHPKALREIADCRFAHLDQVPMLKDEIKLLIRSLLACDRAMAASVR</sequence>
<dbReference type="PROSITE" id="PS00893">
    <property type="entry name" value="NUDIX_BOX"/>
    <property type="match status" value="1"/>
</dbReference>
<organism evidence="5 6">
    <name type="scientific">Pseudomonas putida</name>
    <name type="common">Arthrobacter siderocapsulatus</name>
    <dbReference type="NCBI Taxonomy" id="303"/>
    <lineage>
        <taxon>Bacteria</taxon>
        <taxon>Pseudomonadati</taxon>
        <taxon>Pseudomonadota</taxon>
        <taxon>Gammaproteobacteria</taxon>
        <taxon>Pseudomonadales</taxon>
        <taxon>Pseudomonadaceae</taxon>
        <taxon>Pseudomonas</taxon>
    </lineage>
</organism>
<dbReference type="AlphaFoldDB" id="A0A0P7C642"/>
<evidence type="ECO:0000313" key="6">
    <source>
        <dbReference type="Proteomes" id="UP000050437"/>
    </source>
</evidence>
<dbReference type="RefSeq" id="WP_054573299.1">
    <property type="nucleotide sequence ID" value="NZ_LKKS01000115.1"/>
</dbReference>
<dbReference type="Gene3D" id="3.90.79.10">
    <property type="entry name" value="Nucleoside Triphosphate Pyrophosphohydrolase"/>
    <property type="match status" value="1"/>
</dbReference>
<reference evidence="5 6" key="1">
    <citation type="submission" date="2015-10" db="EMBL/GenBank/DDBJ databases">
        <title>Pseudomonas putida clinical strains.</title>
        <authorList>
            <person name="Molina L."/>
            <person name="Udaondo Z."/>
        </authorList>
    </citation>
    <scope>NUCLEOTIDE SEQUENCE [LARGE SCALE GENOMIC DNA]</scope>
    <source>
        <strain evidence="5 6">HB13667</strain>
    </source>
</reference>
<proteinExistence type="inferred from homology"/>
<dbReference type="Proteomes" id="UP000050437">
    <property type="component" value="Unassembled WGS sequence"/>
</dbReference>
<dbReference type="PRINTS" id="PR00502">
    <property type="entry name" value="NUDIXFAMILY"/>
</dbReference>
<dbReference type="CDD" id="cd04667">
    <property type="entry name" value="NUDIX_Hydrolase"/>
    <property type="match status" value="1"/>
</dbReference>
<comment type="caution">
    <text evidence="5">The sequence shown here is derived from an EMBL/GenBank/DDBJ whole genome shotgun (WGS) entry which is preliminary data.</text>
</comment>
<dbReference type="InterPro" id="IPR020084">
    <property type="entry name" value="NUDIX_hydrolase_CS"/>
</dbReference>
<evidence type="ECO:0000256" key="3">
    <source>
        <dbReference type="RuleBase" id="RU003476"/>
    </source>
</evidence>
<dbReference type="PANTHER" id="PTHR43736:SF1">
    <property type="entry name" value="DIHYDRONEOPTERIN TRIPHOSPHATE DIPHOSPHATASE"/>
    <property type="match status" value="1"/>
</dbReference>
<gene>
    <name evidence="5" type="ORF">HB13667_20250</name>
</gene>
<feature type="domain" description="Nudix hydrolase" evidence="4">
    <location>
        <begin position="4"/>
        <end position="123"/>
    </location>
</feature>
<dbReference type="EMBL" id="LKKS01000115">
    <property type="protein sequence ID" value="KPM61458.1"/>
    <property type="molecule type" value="Genomic_DNA"/>
</dbReference>
<evidence type="ECO:0000259" key="4">
    <source>
        <dbReference type="PROSITE" id="PS51462"/>
    </source>
</evidence>
<dbReference type="SUPFAM" id="SSF55811">
    <property type="entry name" value="Nudix"/>
    <property type="match status" value="1"/>
</dbReference>
<dbReference type="InterPro" id="IPR015797">
    <property type="entry name" value="NUDIX_hydrolase-like_dom_sf"/>
</dbReference>
<comment type="cofactor">
    <cofactor evidence="1">
        <name>Mg(2+)</name>
        <dbReference type="ChEBI" id="CHEBI:18420"/>
    </cofactor>
</comment>
<dbReference type="InterPro" id="IPR020476">
    <property type="entry name" value="Nudix_hydrolase"/>
</dbReference>
<evidence type="ECO:0000256" key="2">
    <source>
        <dbReference type="ARBA" id="ARBA00022801"/>
    </source>
</evidence>
<dbReference type="InterPro" id="IPR000086">
    <property type="entry name" value="NUDIX_hydrolase_dom"/>
</dbReference>
<dbReference type="GO" id="GO:0016787">
    <property type="term" value="F:hydrolase activity"/>
    <property type="evidence" value="ECO:0007669"/>
    <property type="project" value="UniProtKB-KW"/>
</dbReference>
<name>A0A0P7C642_PSEPU</name>
<dbReference type="Pfam" id="PF00293">
    <property type="entry name" value="NUDIX"/>
    <property type="match status" value="1"/>
</dbReference>
<dbReference type="PROSITE" id="PS51462">
    <property type="entry name" value="NUDIX"/>
    <property type="match status" value="1"/>
</dbReference>
<comment type="similarity">
    <text evidence="3">Belongs to the Nudix hydrolase family.</text>
</comment>